<dbReference type="InterPro" id="IPR009081">
    <property type="entry name" value="PP-bd_ACP"/>
</dbReference>
<accession>A0A197JS61</accession>
<dbReference type="Pfam" id="PF00550">
    <property type="entry name" value="PP-binding"/>
    <property type="match status" value="1"/>
</dbReference>
<feature type="region of interest" description="Disordered" evidence="1">
    <location>
        <begin position="45"/>
        <end position="65"/>
    </location>
</feature>
<organism evidence="3 4">
    <name type="scientific">Linnemannia elongata AG-77</name>
    <dbReference type="NCBI Taxonomy" id="1314771"/>
    <lineage>
        <taxon>Eukaryota</taxon>
        <taxon>Fungi</taxon>
        <taxon>Fungi incertae sedis</taxon>
        <taxon>Mucoromycota</taxon>
        <taxon>Mortierellomycotina</taxon>
        <taxon>Mortierellomycetes</taxon>
        <taxon>Mortierellales</taxon>
        <taxon>Mortierellaceae</taxon>
        <taxon>Linnemannia</taxon>
    </lineage>
</organism>
<evidence type="ECO:0000256" key="1">
    <source>
        <dbReference type="SAM" id="MobiDB-lite"/>
    </source>
</evidence>
<sequence length="156" mass="17123">MLRQLFTRKPTLTRALLTPVALHASGAAAAAPYRPTTSLLLSLTPSSSSSSYRQYTSSSSHSSEIQDLVFKSTEQLLQPPPDHTPAPTQQVLDELKARITPTAHLKNDLGMDIFKTYQLLDRIEQELGGNIDIPVEQADKVQTLQDVVDLVSNAQK</sequence>
<feature type="compositionally biased region" description="Low complexity" evidence="1">
    <location>
        <begin position="45"/>
        <end position="63"/>
    </location>
</feature>
<name>A0A197JS61_9FUNG</name>
<dbReference type="EMBL" id="KV442054">
    <property type="protein sequence ID" value="OAQ27803.1"/>
    <property type="molecule type" value="Genomic_DNA"/>
</dbReference>
<gene>
    <name evidence="3" type="ORF">K457DRAFT_139229</name>
</gene>
<reference evidence="3 4" key="1">
    <citation type="submission" date="2016-05" db="EMBL/GenBank/DDBJ databases">
        <title>Genome sequencing reveals origins of a unique bacterial endosymbiosis in the earliest lineages of terrestrial Fungi.</title>
        <authorList>
            <consortium name="DOE Joint Genome Institute"/>
            <person name="Uehling J."/>
            <person name="Gryganskyi A."/>
            <person name="Hameed K."/>
            <person name="Tschaplinski T."/>
            <person name="Misztal P."/>
            <person name="Wu S."/>
            <person name="Desiro A."/>
            <person name="Vande Pol N."/>
            <person name="Du Z.-Y."/>
            <person name="Zienkiewicz A."/>
            <person name="Zienkiewicz K."/>
            <person name="Morin E."/>
            <person name="Tisserant E."/>
            <person name="Splivallo R."/>
            <person name="Hainaut M."/>
            <person name="Henrissat B."/>
            <person name="Ohm R."/>
            <person name="Kuo A."/>
            <person name="Yan J."/>
            <person name="Lipzen A."/>
            <person name="Nolan M."/>
            <person name="Labutti K."/>
            <person name="Barry K."/>
            <person name="Goldstein A."/>
            <person name="Labbe J."/>
            <person name="Schadt C."/>
            <person name="Tuskan G."/>
            <person name="Grigoriev I."/>
            <person name="Martin F."/>
            <person name="Vilgalys R."/>
            <person name="Bonito G."/>
        </authorList>
    </citation>
    <scope>NUCLEOTIDE SEQUENCE [LARGE SCALE GENOMIC DNA]</scope>
    <source>
        <strain evidence="3 4">AG-77</strain>
    </source>
</reference>
<feature type="domain" description="Carrier" evidence="2">
    <location>
        <begin position="60"/>
        <end position="155"/>
    </location>
</feature>
<dbReference type="AlphaFoldDB" id="A0A197JS61"/>
<dbReference type="Gene3D" id="1.10.1200.10">
    <property type="entry name" value="ACP-like"/>
    <property type="match status" value="1"/>
</dbReference>
<dbReference type="OrthoDB" id="2416635at2759"/>
<dbReference type="PROSITE" id="PS50075">
    <property type="entry name" value="CARRIER"/>
    <property type="match status" value="1"/>
</dbReference>
<dbReference type="InterPro" id="IPR036736">
    <property type="entry name" value="ACP-like_sf"/>
</dbReference>
<keyword evidence="4" id="KW-1185">Reference proteome</keyword>
<protein>
    <recommendedName>
        <fullName evidence="2">Carrier domain-containing protein</fullName>
    </recommendedName>
</protein>
<dbReference type="Proteomes" id="UP000078512">
    <property type="component" value="Unassembled WGS sequence"/>
</dbReference>
<proteinExistence type="predicted"/>
<evidence type="ECO:0000313" key="3">
    <source>
        <dbReference type="EMBL" id="OAQ27803.1"/>
    </source>
</evidence>
<evidence type="ECO:0000259" key="2">
    <source>
        <dbReference type="PROSITE" id="PS50075"/>
    </source>
</evidence>
<evidence type="ECO:0000313" key="4">
    <source>
        <dbReference type="Proteomes" id="UP000078512"/>
    </source>
</evidence>
<dbReference type="SUPFAM" id="SSF47336">
    <property type="entry name" value="ACP-like"/>
    <property type="match status" value="1"/>
</dbReference>